<dbReference type="PANTHER" id="PTHR11819:SF195">
    <property type="entry name" value="SODIUM_GLUCOSE COTRANSPORTER 4"/>
    <property type="match status" value="1"/>
</dbReference>
<feature type="transmembrane region" description="Helical" evidence="7">
    <location>
        <begin position="460"/>
        <end position="482"/>
    </location>
</feature>
<dbReference type="RefSeq" id="WP_014064313.1">
    <property type="nucleotide sequence ID" value="NZ_CP063120.1"/>
</dbReference>
<name>A0A7M1NXZ4_HAEPA</name>
<dbReference type="GO" id="GO:0005412">
    <property type="term" value="F:D-glucose:sodium symporter activity"/>
    <property type="evidence" value="ECO:0007669"/>
    <property type="project" value="TreeGrafter"/>
</dbReference>
<feature type="transmembrane region" description="Helical" evidence="7">
    <location>
        <begin position="535"/>
        <end position="553"/>
    </location>
</feature>
<evidence type="ECO:0000256" key="5">
    <source>
        <dbReference type="ARBA" id="ARBA00023136"/>
    </source>
</evidence>
<feature type="transmembrane region" description="Helical" evidence="7">
    <location>
        <begin position="327"/>
        <end position="356"/>
    </location>
</feature>
<evidence type="ECO:0000256" key="3">
    <source>
        <dbReference type="ARBA" id="ARBA00022692"/>
    </source>
</evidence>
<feature type="transmembrane region" description="Helical" evidence="7">
    <location>
        <begin position="241"/>
        <end position="260"/>
    </location>
</feature>
<dbReference type="AlphaFoldDB" id="A0A7M1NXZ4"/>
<evidence type="ECO:0000256" key="1">
    <source>
        <dbReference type="ARBA" id="ARBA00004141"/>
    </source>
</evidence>
<feature type="transmembrane region" description="Helical" evidence="7">
    <location>
        <begin position="191"/>
        <end position="211"/>
    </location>
</feature>
<dbReference type="PANTHER" id="PTHR11819">
    <property type="entry name" value="SOLUTE CARRIER FAMILY 5"/>
    <property type="match status" value="1"/>
</dbReference>
<feature type="transmembrane region" description="Helical" evidence="7">
    <location>
        <begin position="34"/>
        <end position="54"/>
    </location>
</feature>
<dbReference type="EMBL" id="CP063120">
    <property type="protein sequence ID" value="QOR17680.1"/>
    <property type="molecule type" value="Genomic_DNA"/>
</dbReference>
<evidence type="ECO:0000256" key="2">
    <source>
        <dbReference type="ARBA" id="ARBA00006434"/>
    </source>
</evidence>
<feature type="transmembrane region" description="Helical" evidence="7">
    <location>
        <begin position="281"/>
        <end position="307"/>
    </location>
</feature>
<comment type="subcellular location">
    <subcellularLocation>
        <location evidence="1">Membrane</location>
        <topology evidence="1">Multi-pass membrane protein</topology>
    </subcellularLocation>
</comment>
<dbReference type="CDD" id="cd10328">
    <property type="entry name" value="SLC5sbd_YidK"/>
    <property type="match status" value="1"/>
</dbReference>
<dbReference type="NCBIfam" id="TIGR00813">
    <property type="entry name" value="sss"/>
    <property type="match status" value="1"/>
</dbReference>
<feature type="transmembrane region" description="Helical" evidence="7">
    <location>
        <begin position="410"/>
        <end position="427"/>
    </location>
</feature>
<evidence type="ECO:0000256" key="6">
    <source>
        <dbReference type="RuleBase" id="RU362091"/>
    </source>
</evidence>
<feature type="transmembrane region" description="Helical" evidence="7">
    <location>
        <begin position="434"/>
        <end position="454"/>
    </location>
</feature>
<sequence length="570" mass="62586">MLLTVLSFLIVTALVAYISWLRTKNDDLTTSKGYFLAGRGLSGIVIGCSMVLTSLSTEQLIGVNANSYQNNFSIIAWTVPTVIPLCFLALYMLPKYLRNGYTTIPEFFENRFDRQTRLIMSGLFLVFYLLIVIPTALYTGAIAFNKIFNLETIFGLSYAQAIVYTVIAIGVVGAIYAIFGGLKAVAVSDTINAVILVIGALLVPVFALLYLGNGSISEGLNIITTTHVEKWNAIGSSTDSTPWPTIFTGIMVVHFFYWTTNQAIVQRCLGAKDLASGQKGILIAALFLLTLPIILNLPGLLSFHILGEGLNPIDTSYPLLVNKVMPTALQGFFIAALFGAILSTFNSFLNSAATIYCKDLLPSISKKQRTDQELIVYAKKVSTIMAIVTMIIGPLLMFGTDGIFLITKRFAGFVNIPIVALFAVGLFNKTVSGLAARIALLVHVVLYFSIVWVFKVKINFVYVMGGLFVFDVVLMLILGQFLKREPYVENTINKGDVDLTNWKYIKVTSVSLILGLIALYTFLSPVGLASPDGNPMLVLEVYAVLQLIVLIVFRPKNEKTEHQLHLSNQH</sequence>
<keyword evidence="5 7" id="KW-0472">Membrane</keyword>
<dbReference type="GO" id="GO:0005886">
    <property type="term" value="C:plasma membrane"/>
    <property type="evidence" value="ECO:0007669"/>
    <property type="project" value="TreeGrafter"/>
</dbReference>
<feature type="transmembrane region" description="Helical" evidence="7">
    <location>
        <begin position="74"/>
        <end position="97"/>
    </location>
</feature>
<keyword evidence="3 7" id="KW-0812">Transmembrane</keyword>
<evidence type="ECO:0000256" key="7">
    <source>
        <dbReference type="SAM" id="Phobius"/>
    </source>
</evidence>
<feature type="transmembrane region" description="Helical" evidence="7">
    <location>
        <begin position="158"/>
        <end position="179"/>
    </location>
</feature>
<feature type="transmembrane region" description="Helical" evidence="7">
    <location>
        <begin position="118"/>
        <end position="138"/>
    </location>
</feature>
<feature type="transmembrane region" description="Helical" evidence="7">
    <location>
        <begin position="377"/>
        <end position="398"/>
    </location>
</feature>
<dbReference type="Pfam" id="PF00474">
    <property type="entry name" value="SSF"/>
    <property type="match status" value="1"/>
</dbReference>
<evidence type="ECO:0000313" key="8">
    <source>
        <dbReference type="EMBL" id="QOR17680.1"/>
    </source>
</evidence>
<dbReference type="NCBIfam" id="NF007790">
    <property type="entry name" value="PRK10484.1"/>
    <property type="match status" value="1"/>
</dbReference>
<evidence type="ECO:0000313" key="9">
    <source>
        <dbReference type="Proteomes" id="UP000595009"/>
    </source>
</evidence>
<comment type="similarity">
    <text evidence="2 6">Belongs to the sodium:solute symporter (SSF) (TC 2.A.21) family.</text>
</comment>
<organism evidence="8 9">
    <name type="scientific">Haemophilus parainfluenzae</name>
    <dbReference type="NCBI Taxonomy" id="729"/>
    <lineage>
        <taxon>Bacteria</taxon>
        <taxon>Pseudomonadati</taxon>
        <taxon>Pseudomonadota</taxon>
        <taxon>Gammaproteobacteria</taxon>
        <taxon>Pasteurellales</taxon>
        <taxon>Pasteurellaceae</taxon>
        <taxon>Haemophilus</taxon>
    </lineage>
</organism>
<dbReference type="Gene3D" id="1.20.1730.10">
    <property type="entry name" value="Sodium/glucose cotransporter"/>
    <property type="match status" value="1"/>
</dbReference>
<accession>A0A7M1NXZ4</accession>
<gene>
    <name evidence="8" type="ORF">INP94_01955</name>
</gene>
<protein>
    <submittedName>
        <fullName evidence="8">Solute:sodium symporter family transporter</fullName>
    </submittedName>
</protein>
<dbReference type="OMA" id="WKRMTPT"/>
<dbReference type="PROSITE" id="PS50283">
    <property type="entry name" value="NA_SOLUT_SYMP_3"/>
    <property type="match status" value="1"/>
</dbReference>
<reference evidence="8 9" key="1">
    <citation type="submission" date="2020-10" db="EMBL/GenBank/DDBJ databases">
        <title>Genomic diversity and antimicrobial resistance of Haemophilus colonising the airways of young children with cystic fibrosis.</title>
        <authorList>
            <person name="Watts S.C."/>
            <person name="Judd L.M."/>
            <person name="Carzino R."/>
            <person name="Ranganathan S."/>
            <person name="Holt K.E."/>
        </authorList>
    </citation>
    <scope>NUCLEOTIDE SEQUENCE [LARGE SCALE GENOMIC DNA]</scope>
    <source>
        <strain evidence="8 9">M1C137_2</strain>
    </source>
</reference>
<evidence type="ECO:0000256" key="4">
    <source>
        <dbReference type="ARBA" id="ARBA00022989"/>
    </source>
</evidence>
<dbReference type="InterPro" id="IPR038377">
    <property type="entry name" value="Na/Glc_symporter_sf"/>
</dbReference>
<feature type="transmembrane region" description="Helical" evidence="7">
    <location>
        <begin position="503"/>
        <end position="523"/>
    </location>
</feature>
<proteinExistence type="inferred from homology"/>
<dbReference type="Proteomes" id="UP000595009">
    <property type="component" value="Chromosome"/>
</dbReference>
<keyword evidence="4 7" id="KW-1133">Transmembrane helix</keyword>
<dbReference type="InterPro" id="IPR001734">
    <property type="entry name" value="Na/solute_symporter"/>
</dbReference>
<feature type="transmembrane region" description="Helical" evidence="7">
    <location>
        <begin position="6"/>
        <end position="22"/>
    </location>
</feature>